<keyword evidence="2" id="KW-0472">Membrane</keyword>
<feature type="transmembrane region" description="Helical" evidence="2">
    <location>
        <begin position="176"/>
        <end position="195"/>
    </location>
</feature>
<feature type="transmembrane region" description="Helical" evidence="2">
    <location>
        <begin position="50"/>
        <end position="74"/>
    </location>
</feature>
<feature type="transmembrane region" description="Helical" evidence="2">
    <location>
        <begin position="119"/>
        <end position="139"/>
    </location>
</feature>
<evidence type="ECO:0000256" key="2">
    <source>
        <dbReference type="SAM" id="Phobius"/>
    </source>
</evidence>
<feature type="region of interest" description="Disordered" evidence="1">
    <location>
        <begin position="1"/>
        <end position="41"/>
    </location>
</feature>
<keyword evidence="2" id="KW-0812">Transmembrane</keyword>
<name>A0A6G8F3E9_9PROT</name>
<keyword evidence="2" id="KW-1133">Transmembrane helix</keyword>
<dbReference type="EMBL" id="MN990732">
    <property type="protein sequence ID" value="QIM10756.1"/>
    <property type="molecule type" value="Genomic_DNA"/>
</dbReference>
<proteinExistence type="predicted"/>
<feature type="compositionally biased region" description="Polar residues" evidence="1">
    <location>
        <begin position="12"/>
        <end position="21"/>
    </location>
</feature>
<sequence>MNYFDRKEPSFGSEQDQNVSNHEPAPKAAAQPSSPAPKKYKRRKIKKHTLLYYWLNLIFFTVIGFSLLGIDFVLYASSGAGNVFSAFPMLRPDIMSSLVVIGSVTAVIYFCLSGFTIMLSLLTAGIMYMFSTAMFNQFANFSSATLTTGHSSSYIALSLALVTFALLFFSNKKVRFFFACAAGFAFGAVLMHQNYDKPKFNIIENPADATASDKGKKFINIMLPNAPAYGYIAGLEDSEAGKVYRDQLSSVMLGFYAKHGFKLFPNAYVSGRNPYINAADSLNLKVPENDLENLQTQVMKDSYWQFKNRSDFEAYLKNSLMLDDYKGKGYAISAYQSHGINLCRKNNQNNVYRCVTKITNPVTLDTPLYSVFDRSGVLLAQWLESSGWFEYLGETLYNRLKSFFNPDVTPIAGMSYKNLYAVDSLQTLDLVMKHIAEDRGDNAYFVFLDMPSDVFVYDDMCKLKSVSSWLPKNNQPWVGRNRVIEKRNAYFRQTMCLYGKLSQFMENLQKSGDLENSTIVIQGLSGMDDLLGDKDATLVKNFLNGQMATVAIHTPENRRFTINKSVCSVPDILNQQFNGEKCEEFKGISSSKTTKQSIRDRLNAVTYTNDAAQQAYQKYTDWLRMWHQNNFQSLANLPEKATGLPPEEIVIKHPDNGMQPLEERTLEAQPIMADEVKVAPEAKVESLAELSREPVSAEEAVSVNP</sequence>
<gene>
    <name evidence="3" type="ORF">PlAlph_6480</name>
</gene>
<evidence type="ECO:0000256" key="1">
    <source>
        <dbReference type="SAM" id="MobiDB-lite"/>
    </source>
</evidence>
<feature type="transmembrane region" description="Helical" evidence="2">
    <location>
        <begin position="94"/>
        <end position="112"/>
    </location>
</feature>
<dbReference type="AlphaFoldDB" id="A0A6G8F3E9"/>
<feature type="compositionally biased region" description="Low complexity" evidence="1">
    <location>
        <begin position="26"/>
        <end position="37"/>
    </location>
</feature>
<reference evidence="3" key="1">
    <citation type="journal article" date="2020" name="J. ISSAAS">
        <title>Lactobacilli and other gastrointestinal microbiota of Peromyscus leucopus, reservoir host for agents of Lyme disease and other zoonoses in North America.</title>
        <authorList>
            <person name="Milovic A."/>
            <person name="Bassam K."/>
            <person name="Shao H."/>
            <person name="Chatzistamou I."/>
            <person name="Tufts D.M."/>
            <person name="Diuk-Wasser M."/>
            <person name="Barbour A.G."/>
        </authorList>
    </citation>
    <scope>NUCLEOTIDE SEQUENCE</scope>
    <source>
        <strain evidence="3">LL90</strain>
    </source>
</reference>
<feature type="transmembrane region" description="Helical" evidence="2">
    <location>
        <begin position="151"/>
        <end position="169"/>
    </location>
</feature>
<accession>A0A6G8F3E9</accession>
<organism evidence="3">
    <name type="scientific">uncultured Alphaproteobacteria bacterium</name>
    <dbReference type="NCBI Taxonomy" id="91750"/>
    <lineage>
        <taxon>Bacteria</taxon>
        <taxon>Pseudomonadati</taxon>
        <taxon>Pseudomonadota</taxon>
        <taxon>Alphaproteobacteria</taxon>
        <taxon>environmental samples</taxon>
    </lineage>
</organism>
<evidence type="ECO:0000313" key="3">
    <source>
        <dbReference type="EMBL" id="QIM10756.1"/>
    </source>
</evidence>
<protein>
    <submittedName>
        <fullName evidence="3">Uncharacterized protein</fullName>
    </submittedName>
</protein>